<dbReference type="InterPro" id="IPR036860">
    <property type="entry name" value="SH2_dom_sf"/>
</dbReference>
<dbReference type="GO" id="GO:0046935">
    <property type="term" value="F:1-phosphatidylinositol-3-kinase regulator activity"/>
    <property type="evidence" value="ECO:0007669"/>
    <property type="project" value="TreeGrafter"/>
</dbReference>
<gene>
    <name evidence="4" type="ORF">Ae201684_010635</name>
</gene>
<dbReference type="AlphaFoldDB" id="A0A6G0WXQ8"/>
<comment type="caution">
    <text evidence="4">The sequence shown here is derived from an EMBL/GenBank/DDBJ whole genome shotgun (WGS) entry which is preliminary data.</text>
</comment>
<name>A0A6G0WXQ8_9STRA</name>
<dbReference type="VEuPathDB" id="FungiDB:AeMF1_001145"/>
<dbReference type="Proteomes" id="UP000481153">
    <property type="component" value="Unassembled WGS sequence"/>
</dbReference>
<organism evidence="4 5">
    <name type="scientific">Aphanomyces euteiches</name>
    <dbReference type="NCBI Taxonomy" id="100861"/>
    <lineage>
        <taxon>Eukaryota</taxon>
        <taxon>Sar</taxon>
        <taxon>Stramenopiles</taxon>
        <taxon>Oomycota</taxon>
        <taxon>Saprolegniomycetes</taxon>
        <taxon>Saprolegniales</taxon>
        <taxon>Verrucalvaceae</taxon>
        <taxon>Aphanomyces</taxon>
    </lineage>
</organism>
<evidence type="ECO:0000256" key="1">
    <source>
        <dbReference type="ARBA" id="ARBA00022999"/>
    </source>
</evidence>
<dbReference type="GO" id="GO:0046854">
    <property type="term" value="P:phosphatidylinositol phosphate biosynthetic process"/>
    <property type="evidence" value="ECO:0007669"/>
    <property type="project" value="TreeGrafter"/>
</dbReference>
<dbReference type="GO" id="GO:0005942">
    <property type="term" value="C:phosphatidylinositol 3-kinase complex"/>
    <property type="evidence" value="ECO:0007669"/>
    <property type="project" value="TreeGrafter"/>
</dbReference>
<accession>A0A6G0WXQ8</accession>
<dbReference type="SUPFAM" id="SSF55550">
    <property type="entry name" value="SH2 domain"/>
    <property type="match status" value="1"/>
</dbReference>
<dbReference type="PANTHER" id="PTHR10155">
    <property type="entry name" value="PHOSPHATIDYLINOSITOL 3-KINASE REGULATORY SUBUNIT"/>
    <property type="match status" value="1"/>
</dbReference>
<evidence type="ECO:0000256" key="2">
    <source>
        <dbReference type="PROSITE-ProRule" id="PRU00191"/>
    </source>
</evidence>
<dbReference type="EMBL" id="VJMJ01000135">
    <property type="protein sequence ID" value="KAF0732350.1"/>
    <property type="molecule type" value="Genomic_DNA"/>
</dbReference>
<dbReference type="InterPro" id="IPR000980">
    <property type="entry name" value="SH2"/>
</dbReference>
<evidence type="ECO:0000259" key="3">
    <source>
        <dbReference type="PROSITE" id="PS50001"/>
    </source>
</evidence>
<sequence length="389" mass="44613">MENCQWWHDRFGTEAAPCSAVAHELLHTEQMWPFPEFYEIDQEDLTTILEACNDNKSIMSLDDWGDFLMRYGPLEECFVHIIREIHGEEDIQHEDSLSLDDLSMDASEMSMFTRRVYRGVRLPPSKNQTTNRRQAPTPEASIAKVRLEHLKQLERFKHLTSPATILYHEQSKEGLAWWYRTFTAMSIPTKQVVDKLLTWSVIRKPRSVSTEIIAAYLQVFFGSKDNITLSDWELFLLRFGPAETSIETAVFCLQQNDGYLTPWFHGVLTRDQVSALLQDAEDGAFLVRFSQKHMKMFTLSYVKQDERSRRVKHVLLGYKPNDGFRAQDGGSGLAYTSIVALIADSERLVTPIVSKLSVATNAKLRDIHAAQAQNVAVYDTFGDYAQLMT</sequence>
<reference evidence="4 5" key="1">
    <citation type="submission" date="2019-07" db="EMBL/GenBank/DDBJ databases">
        <title>Genomics analysis of Aphanomyces spp. identifies a new class of oomycete effector associated with host adaptation.</title>
        <authorList>
            <person name="Gaulin E."/>
        </authorList>
    </citation>
    <scope>NUCLEOTIDE SEQUENCE [LARGE SCALE GENOMIC DNA]</scope>
    <source>
        <strain evidence="4 5">ATCC 201684</strain>
    </source>
</reference>
<evidence type="ECO:0000313" key="5">
    <source>
        <dbReference type="Proteomes" id="UP000481153"/>
    </source>
</evidence>
<keyword evidence="1 2" id="KW-0727">SH2 domain</keyword>
<protein>
    <recommendedName>
        <fullName evidence="3">SH2 domain-containing protein</fullName>
    </recommendedName>
</protein>
<dbReference type="SMART" id="SM00252">
    <property type="entry name" value="SH2"/>
    <property type="match status" value="1"/>
</dbReference>
<dbReference type="PANTHER" id="PTHR10155:SF0">
    <property type="entry name" value="SUPPRESSOR OF CYTOKINE SIGNALING AT 36E, ISOFORM D"/>
    <property type="match status" value="1"/>
</dbReference>
<evidence type="ECO:0000313" key="4">
    <source>
        <dbReference type="EMBL" id="KAF0732350.1"/>
    </source>
</evidence>
<feature type="domain" description="SH2" evidence="3">
    <location>
        <begin position="263"/>
        <end position="360"/>
    </location>
</feature>
<dbReference type="CDD" id="cd00173">
    <property type="entry name" value="SH2"/>
    <property type="match status" value="1"/>
</dbReference>
<dbReference type="Gene3D" id="3.30.505.10">
    <property type="entry name" value="SH2 domain"/>
    <property type="match status" value="1"/>
</dbReference>
<proteinExistence type="predicted"/>
<keyword evidence="5" id="KW-1185">Reference proteome</keyword>
<dbReference type="PROSITE" id="PS50001">
    <property type="entry name" value="SH2"/>
    <property type="match status" value="1"/>
</dbReference>
<dbReference type="Pfam" id="PF00017">
    <property type="entry name" value="SH2"/>
    <property type="match status" value="1"/>
</dbReference>